<reference evidence="1" key="1">
    <citation type="submission" date="2010-01" db="EMBL/GenBank/DDBJ databases">
        <authorList>
            <person name="Carlson J."/>
            <person name="Booth B."/>
            <person name="Frise E."/>
            <person name="Sandler J."/>
            <person name="Wan K."/>
            <person name="Yu C."/>
            <person name="Celniker S."/>
        </authorList>
    </citation>
    <scope>NUCLEOTIDE SEQUENCE</scope>
</reference>
<accession>D3DMN7</accession>
<proteinExistence type="evidence at transcript level"/>
<sequence>MRARAQSNIFVVPHPNLIPFFLLFAKNTCDNQCNNNISNNNYCRRNSKDTRTIEKGRKIESETSPSHTRTYTAPLQLFCFSHPHQEREKERRQCECKREQRWIATTWRTSLWRPLPSAVRRSRSGASSARRAH</sequence>
<protein>
    <submittedName>
        <fullName evidence="1">MIP16463p</fullName>
    </submittedName>
</protein>
<name>D3DMN7_DROME</name>
<organism evidence="1">
    <name type="scientific">Drosophila melanogaster</name>
    <name type="common">Fruit fly</name>
    <dbReference type="NCBI Taxonomy" id="7227"/>
    <lineage>
        <taxon>Eukaryota</taxon>
        <taxon>Metazoa</taxon>
        <taxon>Ecdysozoa</taxon>
        <taxon>Arthropoda</taxon>
        <taxon>Hexapoda</taxon>
        <taxon>Insecta</taxon>
        <taxon>Pterygota</taxon>
        <taxon>Neoptera</taxon>
        <taxon>Endopterygota</taxon>
        <taxon>Diptera</taxon>
        <taxon>Brachycera</taxon>
        <taxon>Muscomorpha</taxon>
        <taxon>Ephydroidea</taxon>
        <taxon>Drosophilidae</taxon>
        <taxon>Drosophila</taxon>
        <taxon>Sophophora</taxon>
    </lineage>
</organism>
<dbReference type="AlphaFoldDB" id="D3DMN7"/>
<dbReference type="EMBL" id="BT120203">
    <property type="protein sequence ID" value="ADB91451.1"/>
    <property type="molecule type" value="mRNA"/>
</dbReference>
<evidence type="ECO:0000313" key="1">
    <source>
        <dbReference type="EMBL" id="ADB91451.1"/>
    </source>
</evidence>
<gene>
    <name evidence="1" type="primary">CG9086-RA</name>
</gene>